<protein>
    <submittedName>
        <fullName evidence="1">32-trans-enoyl-coa isomerase-related</fullName>
    </submittedName>
</protein>
<comment type="caution">
    <text evidence="1">The sequence shown here is derived from an EMBL/GenBank/DDBJ whole genome shotgun (WGS) entry which is preliminary data.</text>
</comment>
<gene>
    <name evidence="1" type="ORF">MML48_1g14623</name>
</gene>
<proteinExistence type="predicted"/>
<dbReference type="EMBL" id="CM043015">
    <property type="protein sequence ID" value="KAI4470302.1"/>
    <property type="molecule type" value="Genomic_DNA"/>
</dbReference>
<evidence type="ECO:0000313" key="2">
    <source>
        <dbReference type="Proteomes" id="UP001056778"/>
    </source>
</evidence>
<keyword evidence="1" id="KW-0413">Isomerase</keyword>
<accession>A0ACB9TTU3</accession>
<evidence type="ECO:0000313" key="1">
    <source>
        <dbReference type="EMBL" id="KAI4470302.1"/>
    </source>
</evidence>
<dbReference type="Proteomes" id="UP001056778">
    <property type="component" value="Chromosome 1"/>
</dbReference>
<keyword evidence="2" id="KW-1185">Reference proteome</keyword>
<name>A0ACB9TTU3_HOLOL</name>
<reference evidence="1" key="1">
    <citation type="submission" date="2022-04" db="EMBL/GenBank/DDBJ databases">
        <title>Chromosome-scale genome assembly of Holotrichia oblita Faldermann.</title>
        <authorList>
            <person name="Rongchong L."/>
        </authorList>
    </citation>
    <scope>NUCLEOTIDE SEQUENCE</scope>
    <source>
        <strain evidence="1">81SQS9</strain>
    </source>
</reference>
<sequence>MLQQTAQGYAKTLDVNLDERLKPVGHSVDEMLTRLEELDTMIALVQQERCNSIGITGSLTQTLDYKAELRSLCDRIDALEKVVDDAKNNIDMLESKVDAAEKHLGITDSATKFKNLLAPIFFYSDKVIPVFRGRMEGLQVTLRNGVKIIKFNKPQRKNAINRQIYMKLTEILNQDSSDESVIVTIITGEGEYFTSGNDIKDAMEMSAGGDPEAVRIEANQVFKSLIQAFINYPKLLIAVVNGPAIGIGATMVGLCDIVYASDRATFDTPFVKLGLCCEGCSSYIFPMNMGRSKASEMILLGKKITSQEAYDSNLIARVIPHEKLEQLFNELQLYGTLPLQTLLVNKKLIVDGFKEILHNCNNRECTALFERTNSEDFYNAIATFMSRKSKL</sequence>
<organism evidence="1 2">
    <name type="scientific">Holotrichia oblita</name>
    <name type="common">Chafer beetle</name>
    <dbReference type="NCBI Taxonomy" id="644536"/>
    <lineage>
        <taxon>Eukaryota</taxon>
        <taxon>Metazoa</taxon>
        <taxon>Ecdysozoa</taxon>
        <taxon>Arthropoda</taxon>
        <taxon>Hexapoda</taxon>
        <taxon>Insecta</taxon>
        <taxon>Pterygota</taxon>
        <taxon>Neoptera</taxon>
        <taxon>Endopterygota</taxon>
        <taxon>Coleoptera</taxon>
        <taxon>Polyphaga</taxon>
        <taxon>Scarabaeiformia</taxon>
        <taxon>Scarabaeidae</taxon>
        <taxon>Melolonthinae</taxon>
        <taxon>Holotrichia</taxon>
    </lineage>
</organism>